<keyword evidence="8" id="KW-0460">Magnesium</keyword>
<dbReference type="GO" id="GO:0005737">
    <property type="term" value="C:cytoplasm"/>
    <property type="evidence" value="ECO:0007669"/>
    <property type="project" value="TreeGrafter"/>
</dbReference>
<evidence type="ECO:0000256" key="3">
    <source>
        <dbReference type="ARBA" id="ARBA00013025"/>
    </source>
</evidence>
<feature type="domain" description="Mur ligase C-terminal" evidence="10">
    <location>
        <begin position="297"/>
        <end position="419"/>
    </location>
</feature>
<evidence type="ECO:0000259" key="10">
    <source>
        <dbReference type="Pfam" id="PF02875"/>
    </source>
</evidence>
<evidence type="ECO:0000256" key="2">
    <source>
        <dbReference type="ARBA" id="ARBA00008276"/>
    </source>
</evidence>
<keyword evidence="6" id="KW-0547">Nucleotide-binding</keyword>
<dbReference type="NCBIfam" id="TIGR01499">
    <property type="entry name" value="folC"/>
    <property type="match status" value="1"/>
</dbReference>
<dbReference type="InterPro" id="IPR036565">
    <property type="entry name" value="Mur-like_cat_sf"/>
</dbReference>
<dbReference type="InterPro" id="IPR004101">
    <property type="entry name" value="Mur_ligase_C"/>
</dbReference>
<evidence type="ECO:0000313" key="12">
    <source>
        <dbReference type="EMBL" id="VAV83474.1"/>
    </source>
</evidence>
<dbReference type="InterPro" id="IPR013221">
    <property type="entry name" value="Mur_ligase_cen"/>
</dbReference>
<evidence type="ECO:0000256" key="1">
    <source>
        <dbReference type="ARBA" id="ARBA00001946"/>
    </source>
</evidence>
<dbReference type="InterPro" id="IPR036615">
    <property type="entry name" value="Mur_ligase_C_dom_sf"/>
</dbReference>
<evidence type="ECO:0000256" key="7">
    <source>
        <dbReference type="ARBA" id="ARBA00022840"/>
    </source>
</evidence>
<dbReference type="Pfam" id="PF08245">
    <property type="entry name" value="Mur_ligase_M"/>
    <property type="match status" value="1"/>
</dbReference>
<organism evidence="12">
    <name type="scientific">hydrothermal vent metagenome</name>
    <dbReference type="NCBI Taxonomy" id="652676"/>
    <lineage>
        <taxon>unclassified sequences</taxon>
        <taxon>metagenomes</taxon>
        <taxon>ecological metagenomes</taxon>
    </lineage>
</organism>
<dbReference type="FunFam" id="3.40.1190.10:FF:000011">
    <property type="entry name" value="Folylpolyglutamate synthase/dihydrofolate synthase"/>
    <property type="match status" value="1"/>
</dbReference>
<evidence type="ECO:0000259" key="11">
    <source>
        <dbReference type="Pfam" id="PF08245"/>
    </source>
</evidence>
<dbReference type="PANTHER" id="PTHR11136">
    <property type="entry name" value="FOLYLPOLYGLUTAMATE SYNTHASE-RELATED"/>
    <property type="match status" value="1"/>
</dbReference>
<dbReference type="GO" id="GO:0008841">
    <property type="term" value="F:dihydrofolate synthase activity"/>
    <property type="evidence" value="ECO:0007669"/>
    <property type="project" value="TreeGrafter"/>
</dbReference>
<dbReference type="EC" id="6.3.2.17" evidence="3"/>
<reference evidence="12" key="1">
    <citation type="submission" date="2018-06" db="EMBL/GenBank/DDBJ databases">
        <authorList>
            <person name="Zhirakovskaya E."/>
        </authorList>
    </citation>
    <scope>NUCLEOTIDE SEQUENCE</scope>
</reference>
<sequence length="437" mass="46898">MPRLTPSLKYLYSLRALGIKPGLRRIELLLSLLGNPEKTYPTVIVAGTNGKGSTSAMIASVLTEAGYKVGHYSSPHLARFNERLRVSGEEVTGRELSALIRRMRTLVEEKITIKKDRPSFFEFATAMAFEHFRKKKVDIAVLEVGMGGRFDATNVTNPLVSVVTSIALDHKEYLGDTIEEVAGEKAGVIKKDGVLVTTVRVGAALSVIKKAARENKAAAYYLGKDFRVVREKGRGQEKVSYDSAGLSLPRLSLGLKGGYQAENAGAAIKTLELLNDAGFSTGRSALRSGLRDAVWPGRFDLRLAKKRSVRVVFDCAHNEAGAKALRAALLEITPYERVFFVIGVMADKDVDAILSSLLPGSGGLSVTEPASERSADLVFVQERAKKLGFEAAAAGSVEMAVAARISAAPPRSVVCVTGSIFTVGEALGSSVVTKLLR</sequence>
<dbReference type="AlphaFoldDB" id="A0A3B0QP48"/>
<accession>A0A3B0QP48</accession>
<evidence type="ECO:0000256" key="8">
    <source>
        <dbReference type="ARBA" id="ARBA00022842"/>
    </source>
</evidence>
<dbReference type="Gene3D" id="3.90.190.20">
    <property type="entry name" value="Mur ligase, C-terminal domain"/>
    <property type="match status" value="1"/>
</dbReference>
<evidence type="ECO:0000256" key="6">
    <source>
        <dbReference type="ARBA" id="ARBA00022741"/>
    </source>
</evidence>
<comment type="similarity">
    <text evidence="2">Belongs to the folylpolyglutamate synthase family.</text>
</comment>
<dbReference type="SUPFAM" id="SSF53623">
    <property type="entry name" value="MurD-like peptide ligases, catalytic domain"/>
    <property type="match status" value="1"/>
</dbReference>
<dbReference type="GO" id="GO:0004326">
    <property type="term" value="F:tetrahydrofolylpolyglutamate synthase activity"/>
    <property type="evidence" value="ECO:0007669"/>
    <property type="project" value="UniProtKB-EC"/>
</dbReference>
<dbReference type="PROSITE" id="PS01011">
    <property type="entry name" value="FOLYLPOLYGLU_SYNT_1"/>
    <property type="match status" value="1"/>
</dbReference>
<evidence type="ECO:0000256" key="9">
    <source>
        <dbReference type="ARBA" id="ARBA00047493"/>
    </source>
</evidence>
<keyword evidence="5" id="KW-0479">Metal-binding</keyword>
<dbReference type="Gene3D" id="3.40.1190.10">
    <property type="entry name" value="Mur-like, catalytic domain"/>
    <property type="match status" value="1"/>
</dbReference>
<comment type="cofactor">
    <cofactor evidence="1">
        <name>Mg(2+)</name>
        <dbReference type="ChEBI" id="CHEBI:18420"/>
    </cofactor>
</comment>
<comment type="catalytic activity">
    <reaction evidence="9">
        <text>(6S)-5,6,7,8-tetrahydrofolyl-(gamma-L-Glu)(n) + L-glutamate + ATP = (6S)-5,6,7,8-tetrahydrofolyl-(gamma-L-Glu)(n+1) + ADP + phosphate + H(+)</text>
        <dbReference type="Rhea" id="RHEA:10580"/>
        <dbReference type="Rhea" id="RHEA-COMP:14738"/>
        <dbReference type="Rhea" id="RHEA-COMP:14740"/>
        <dbReference type="ChEBI" id="CHEBI:15378"/>
        <dbReference type="ChEBI" id="CHEBI:29985"/>
        <dbReference type="ChEBI" id="CHEBI:30616"/>
        <dbReference type="ChEBI" id="CHEBI:43474"/>
        <dbReference type="ChEBI" id="CHEBI:141005"/>
        <dbReference type="ChEBI" id="CHEBI:456216"/>
        <dbReference type="EC" id="6.3.2.17"/>
    </reaction>
</comment>
<gene>
    <name evidence="12" type="ORF">MNBD_DELTA01-1416</name>
</gene>
<evidence type="ECO:0000256" key="5">
    <source>
        <dbReference type="ARBA" id="ARBA00022723"/>
    </source>
</evidence>
<protein>
    <recommendedName>
        <fullName evidence="3">tetrahydrofolate synthase</fullName>
        <ecNumber evidence="3">6.3.2.17</ecNumber>
    </recommendedName>
</protein>
<dbReference type="InterPro" id="IPR018109">
    <property type="entry name" value="Folylpolyglutamate_synth_CS"/>
</dbReference>
<dbReference type="PIRSF" id="PIRSF001563">
    <property type="entry name" value="Folylpolyglu_synth"/>
    <property type="match status" value="1"/>
</dbReference>
<dbReference type="GO" id="GO:0046872">
    <property type="term" value="F:metal ion binding"/>
    <property type="evidence" value="ECO:0007669"/>
    <property type="project" value="UniProtKB-KW"/>
</dbReference>
<dbReference type="PANTHER" id="PTHR11136:SF0">
    <property type="entry name" value="DIHYDROFOLATE SYNTHETASE-RELATED"/>
    <property type="match status" value="1"/>
</dbReference>
<dbReference type="GO" id="GO:0005524">
    <property type="term" value="F:ATP binding"/>
    <property type="evidence" value="ECO:0007669"/>
    <property type="project" value="UniProtKB-KW"/>
</dbReference>
<keyword evidence="4 12" id="KW-0436">Ligase</keyword>
<proteinExistence type="inferred from homology"/>
<dbReference type="SUPFAM" id="SSF53244">
    <property type="entry name" value="MurD-like peptide ligases, peptide-binding domain"/>
    <property type="match status" value="1"/>
</dbReference>
<keyword evidence="7" id="KW-0067">ATP-binding</keyword>
<name>A0A3B0QP48_9ZZZZ</name>
<evidence type="ECO:0000256" key="4">
    <source>
        <dbReference type="ARBA" id="ARBA00022598"/>
    </source>
</evidence>
<dbReference type="Pfam" id="PF02875">
    <property type="entry name" value="Mur_ligase_C"/>
    <property type="match status" value="1"/>
</dbReference>
<feature type="domain" description="Mur ligase central" evidence="11">
    <location>
        <begin position="45"/>
        <end position="269"/>
    </location>
</feature>
<dbReference type="InterPro" id="IPR001645">
    <property type="entry name" value="Folylpolyglutamate_synth"/>
</dbReference>
<dbReference type="EMBL" id="UOEA01000042">
    <property type="protein sequence ID" value="VAV83474.1"/>
    <property type="molecule type" value="Genomic_DNA"/>
</dbReference>